<feature type="transmembrane region" description="Helical" evidence="2">
    <location>
        <begin position="226"/>
        <end position="245"/>
    </location>
</feature>
<feature type="transmembrane region" description="Helical" evidence="2">
    <location>
        <begin position="161"/>
        <end position="181"/>
    </location>
</feature>
<feature type="transmembrane region" description="Helical" evidence="2">
    <location>
        <begin position="602"/>
        <end position="621"/>
    </location>
</feature>
<evidence type="ECO:0000313" key="3">
    <source>
        <dbReference type="EMBL" id="SDH09348.1"/>
    </source>
</evidence>
<dbReference type="EMBL" id="FNDN01000001">
    <property type="protein sequence ID" value="SDH09348.1"/>
    <property type="molecule type" value="Genomic_DNA"/>
</dbReference>
<evidence type="ECO:0000313" key="4">
    <source>
        <dbReference type="Proteomes" id="UP000183263"/>
    </source>
</evidence>
<feature type="transmembrane region" description="Helical" evidence="2">
    <location>
        <begin position="533"/>
        <end position="550"/>
    </location>
</feature>
<organism evidence="3 4">
    <name type="scientific">Rhodococcus triatomae</name>
    <dbReference type="NCBI Taxonomy" id="300028"/>
    <lineage>
        <taxon>Bacteria</taxon>
        <taxon>Bacillati</taxon>
        <taxon>Actinomycetota</taxon>
        <taxon>Actinomycetes</taxon>
        <taxon>Mycobacteriales</taxon>
        <taxon>Nocardiaceae</taxon>
        <taxon>Rhodococcus</taxon>
    </lineage>
</organism>
<dbReference type="AlphaFoldDB" id="A0A1G7ZKY9"/>
<keyword evidence="4" id="KW-1185">Reference proteome</keyword>
<dbReference type="Proteomes" id="UP000183263">
    <property type="component" value="Unassembled WGS sequence"/>
</dbReference>
<feature type="transmembrane region" description="Helical" evidence="2">
    <location>
        <begin position="556"/>
        <end position="581"/>
    </location>
</feature>
<name>A0A1G7ZKY9_9NOCA</name>
<protein>
    <submittedName>
        <fullName evidence="3">Uncharacterized protein</fullName>
    </submittedName>
</protein>
<feature type="transmembrane region" description="Helical" evidence="2">
    <location>
        <begin position="67"/>
        <end position="86"/>
    </location>
</feature>
<evidence type="ECO:0000256" key="2">
    <source>
        <dbReference type="SAM" id="Phobius"/>
    </source>
</evidence>
<feature type="transmembrane region" description="Helical" evidence="2">
    <location>
        <begin position="93"/>
        <end position="116"/>
    </location>
</feature>
<feature type="transmembrane region" description="Helical" evidence="2">
    <location>
        <begin position="398"/>
        <end position="420"/>
    </location>
</feature>
<feature type="transmembrane region" description="Helical" evidence="2">
    <location>
        <begin position="36"/>
        <end position="55"/>
    </location>
</feature>
<reference evidence="3 4" key="1">
    <citation type="submission" date="2016-10" db="EMBL/GenBank/DDBJ databases">
        <authorList>
            <person name="de Groot N.N."/>
        </authorList>
    </citation>
    <scope>NUCLEOTIDE SEQUENCE [LARGE SCALE GENOMIC DNA]</scope>
    <source>
        <strain evidence="3 4">DSM 44892</strain>
    </source>
</reference>
<feature type="transmembrane region" description="Helical" evidence="2">
    <location>
        <begin position="201"/>
        <end position="219"/>
    </location>
</feature>
<gene>
    <name evidence="3" type="ORF">SAMN05444695_101144</name>
</gene>
<feature type="transmembrane region" description="Helical" evidence="2">
    <location>
        <begin position="122"/>
        <end position="140"/>
    </location>
</feature>
<feature type="compositionally biased region" description="Basic and acidic residues" evidence="1">
    <location>
        <begin position="15"/>
        <end position="26"/>
    </location>
</feature>
<keyword evidence="2" id="KW-0812">Transmembrane</keyword>
<sequence>MSVGTDPETVPIPVPDRESRPADRTPRFGWPLRPTLAAAAAVALAVLLLDLLVAADAHTGIPEPIRVAVVLAGALLLPGAPIVAALRIPGRAVGAGLVIALSLAATILAAQFTIVPEWWHPLRTQAILAVSSLVLCVLLWRRHSPADVTSAAFDVRALVPSRARAVSLATLTAALALFVVAARSLDFTAAREFGIVTEIGAAYVAGLALVSVTIVVALSSRVVDRVVMTASVLVLVTFTTLLVSASSGETSVPTAFVHRGFISALVESGMLPPAIDARFSWAGFFSGSAHLVSAAGLPDAHAFMTYAPLFFNALMIFPLYAIALVITGRVRLAWLSVVLYQLFNWYQQDYFAPQAVALFFYSTIVATLLWQLRSAPLPSVGTGLKATILRSPRRTPGLVPGFGKGRTLAVGAVLLVIVFANTVTHQITPMLVVIALAVFSYFGATRYRTMWLAAGLVFAAWFSYGATDYWMGHLQSIFDEIGQIGNSVGRGVSDRITGDPTYQQMQYLRMGASGVFALVAFAGWLLSRGRRTWLVAGFVCAAPFSLVVLQSYGGEMIIRCFVLASPVLAPFAAIALAAAAHRVRRLAGSSSQRRRRSGPSRYARTAALSLALLAVAMLLTVNRGLNTAFEASTGEQVSVSDQFVAEVPPGSSIMSWSHAPHTVGVRRLLDPSPPRMFFIDSYPCLGNLTNCALDREPSYIYITAQGIGMLRYQYGQSEQGLTEHLDAITASGRYLPMYEGSTVLILRRFDSPSLRIEES</sequence>
<keyword evidence="2" id="KW-1133">Transmembrane helix</keyword>
<dbReference type="RefSeq" id="WP_139183104.1">
    <property type="nucleotide sequence ID" value="NZ_CP048813.1"/>
</dbReference>
<proteinExistence type="predicted"/>
<feature type="transmembrane region" description="Helical" evidence="2">
    <location>
        <begin position="309"/>
        <end position="330"/>
    </location>
</feature>
<dbReference type="OrthoDB" id="139907at2"/>
<evidence type="ECO:0000256" key="1">
    <source>
        <dbReference type="SAM" id="MobiDB-lite"/>
    </source>
</evidence>
<feature type="region of interest" description="Disordered" evidence="1">
    <location>
        <begin position="1"/>
        <end position="26"/>
    </location>
</feature>
<keyword evidence="2" id="KW-0472">Membrane</keyword>
<feature type="transmembrane region" description="Helical" evidence="2">
    <location>
        <begin position="350"/>
        <end position="370"/>
    </location>
</feature>
<feature type="transmembrane region" description="Helical" evidence="2">
    <location>
        <begin position="507"/>
        <end position="526"/>
    </location>
</feature>
<accession>A0A1G7ZKY9</accession>
<feature type="transmembrane region" description="Helical" evidence="2">
    <location>
        <begin position="451"/>
        <end position="471"/>
    </location>
</feature>